<organism evidence="1 2">
    <name type="scientific">Bauhinia variegata</name>
    <name type="common">Purple orchid tree</name>
    <name type="synonym">Phanera variegata</name>
    <dbReference type="NCBI Taxonomy" id="167791"/>
    <lineage>
        <taxon>Eukaryota</taxon>
        <taxon>Viridiplantae</taxon>
        <taxon>Streptophyta</taxon>
        <taxon>Embryophyta</taxon>
        <taxon>Tracheophyta</taxon>
        <taxon>Spermatophyta</taxon>
        <taxon>Magnoliopsida</taxon>
        <taxon>eudicotyledons</taxon>
        <taxon>Gunneridae</taxon>
        <taxon>Pentapetalae</taxon>
        <taxon>rosids</taxon>
        <taxon>fabids</taxon>
        <taxon>Fabales</taxon>
        <taxon>Fabaceae</taxon>
        <taxon>Cercidoideae</taxon>
        <taxon>Cercideae</taxon>
        <taxon>Bauhiniinae</taxon>
        <taxon>Bauhinia</taxon>
    </lineage>
</organism>
<reference evidence="1 2" key="1">
    <citation type="journal article" date="2022" name="DNA Res.">
        <title>Chromosomal-level genome assembly of the orchid tree Bauhinia variegata (Leguminosae; Cercidoideae) supports the allotetraploid origin hypothesis of Bauhinia.</title>
        <authorList>
            <person name="Zhong Y."/>
            <person name="Chen Y."/>
            <person name="Zheng D."/>
            <person name="Pang J."/>
            <person name="Liu Y."/>
            <person name="Luo S."/>
            <person name="Meng S."/>
            <person name="Qian L."/>
            <person name="Wei D."/>
            <person name="Dai S."/>
            <person name="Zhou R."/>
        </authorList>
    </citation>
    <scope>NUCLEOTIDE SEQUENCE [LARGE SCALE GENOMIC DNA]</scope>
    <source>
        <strain evidence="1">BV-YZ2020</strain>
    </source>
</reference>
<keyword evidence="2" id="KW-1185">Reference proteome</keyword>
<evidence type="ECO:0000313" key="2">
    <source>
        <dbReference type="Proteomes" id="UP000828941"/>
    </source>
</evidence>
<dbReference type="Proteomes" id="UP000828941">
    <property type="component" value="Chromosome 4"/>
</dbReference>
<accession>A0ACB9PK44</accession>
<comment type="caution">
    <text evidence="1">The sequence shown here is derived from an EMBL/GenBank/DDBJ whole genome shotgun (WGS) entry which is preliminary data.</text>
</comment>
<name>A0ACB9PK44_BAUVA</name>
<proteinExistence type="predicted"/>
<protein>
    <submittedName>
        <fullName evidence="1">Uncharacterized protein</fullName>
    </submittedName>
</protein>
<dbReference type="EMBL" id="CM039429">
    <property type="protein sequence ID" value="KAI4348816.1"/>
    <property type="molecule type" value="Genomic_DNA"/>
</dbReference>
<evidence type="ECO:0000313" key="1">
    <source>
        <dbReference type="EMBL" id="KAI4348816.1"/>
    </source>
</evidence>
<gene>
    <name evidence="1" type="ORF">L6164_009492</name>
</gene>
<sequence>MNPLVFQDLARLLYEHYSSSPCIDSNGRPIQVPLMKLLSSTEEFSDHLLRDAIKRSGLTAMASSKQKVSPKLENIRRKPMEQAKYLASIYEPYTFYGGRFDSSNTQRLKESMSEEEKREFELM</sequence>